<dbReference type="Pfam" id="PF00005">
    <property type="entry name" value="ABC_tran"/>
    <property type="match status" value="1"/>
</dbReference>
<keyword evidence="2" id="KW-0067">ATP-binding</keyword>
<gene>
    <name evidence="4" type="ORF">SAMN06265219_11192</name>
</gene>
<dbReference type="InterPro" id="IPR027417">
    <property type="entry name" value="P-loop_NTPase"/>
</dbReference>
<dbReference type="OrthoDB" id="9780828at2"/>
<dbReference type="CDD" id="cd03230">
    <property type="entry name" value="ABC_DR_subfamily_A"/>
    <property type="match status" value="1"/>
</dbReference>
<dbReference type="EMBL" id="FXTP01000011">
    <property type="protein sequence ID" value="SMO81408.1"/>
    <property type="molecule type" value="Genomic_DNA"/>
</dbReference>
<keyword evidence="5" id="KW-1185">Reference proteome</keyword>
<dbReference type="GO" id="GO:0005524">
    <property type="term" value="F:ATP binding"/>
    <property type="evidence" value="ECO:0007669"/>
    <property type="project" value="UniProtKB-KW"/>
</dbReference>
<dbReference type="GO" id="GO:0016887">
    <property type="term" value="F:ATP hydrolysis activity"/>
    <property type="evidence" value="ECO:0007669"/>
    <property type="project" value="InterPro"/>
</dbReference>
<dbReference type="PANTHER" id="PTHR43038:SF3">
    <property type="entry name" value="ABC TRANSPORTER G FAMILY MEMBER 20 ISOFORM X1"/>
    <property type="match status" value="1"/>
</dbReference>
<dbReference type="SMART" id="SM00382">
    <property type="entry name" value="AAA"/>
    <property type="match status" value="1"/>
</dbReference>
<feature type="domain" description="ABC transporter" evidence="3">
    <location>
        <begin position="5"/>
        <end position="232"/>
    </location>
</feature>
<dbReference type="InterPro" id="IPR003439">
    <property type="entry name" value="ABC_transporter-like_ATP-bd"/>
</dbReference>
<protein>
    <submittedName>
        <fullName evidence="4">ABC-type multidrug transport system, ATPase component</fullName>
    </submittedName>
</protein>
<dbReference type="PANTHER" id="PTHR43038">
    <property type="entry name" value="ATP-BINDING CASSETTE, SUB-FAMILY H, MEMBER 1"/>
    <property type="match status" value="1"/>
</dbReference>
<evidence type="ECO:0000256" key="2">
    <source>
        <dbReference type="ARBA" id="ARBA00022840"/>
    </source>
</evidence>
<evidence type="ECO:0000313" key="5">
    <source>
        <dbReference type="Proteomes" id="UP000317557"/>
    </source>
</evidence>
<evidence type="ECO:0000313" key="4">
    <source>
        <dbReference type="EMBL" id="SMO81408.1"/>
    </source>
</evidence>
<name>A0A521EBT6_9BACT</name>
<dbReference type="InterPro" id="IPR017871">
    <property type="entry name" value="ABC_transporter-like_CS"/>
</dbReference>
<dbReference type="SUPFAM" id="SSF52540">
    <property type="entry name" value="P-loop containing nucleoside triphosphate hydrolases"/>
    <property type="match status" value="1"/>
</dbReference>
<organism evidence="4 5">
    <name type="scientific">Gracilimonas mengyeensis</name>
    <dbReference type="NCBI Taxonomy" id="1302730"/>
    <lineage>
        <taxon>Bacteria</taxon>
        <taxon>Pseudomonadati</taxon>
        <taxon>Balneolota</taxon>
        <taxon>Balneolia</taxon>
        <taxon>Balneolales</taxon>
        <taxon>Balneolaceae</taxon>
        <taxon>Gracilimonas</taxon>
    </lineage>
</organism>
<dbReference type="Proteomes" id="UP000317557">
    <property type="component" value="Unassembled WGS sequence"/>
</dbReference>
<reference evidence="4 5" key="1">
    <citation type="submission" date="2017-05" db="EMBL/GenBank/DDBJ databases">
        <authorList>
            <person name="Varghese N."/>
            <person name="Submissions S."/>
        </authorList>
    </citation>
    <scope>NUCLEOTIDE SEQUENCE [LARGE SCALE GENOMIC DNA]</scope>
    <source>
        <strain evidence="4 5">DSM 21985</strain>
    </source>
</reference>
<proteinExistence type="predicted"/>
<sequence length="307" mass="34589">MKTIVHISSVSKNFGKVEALKNISFEVKEGELFGLIGPDGAGKTTLFRIINTLLLPDEGTATVLDHDVEKDYKTIRPLLGYMPGHFSLYQDLTVEENLQFFASVFGTTLEENYELVAPIYSQLEPFKNRLAGALSGGMKQKLALSCALIHKPELLLLDEPTTGVDAVSRKEFWDMLQSLKKEGITIVVSTPYMDEANLCDRVALIQEGEIMQIDEPQRIVNSFEKPLLGVKSPQTYKLLRALQQYKWTDSIHPFGEYMHYTDKRGKPNLVSLKTYLFDQGISDVQIKPVQPNIEDAFMALMHNGLEE</sequence>
<dbReference type="PROSITE" id="PS50893">
    <property type="entry name" value="ABC_TRANSPORTER_2"/>
    <property type="match status" value="1"/>
</dbReference>
<evidence type="ECO:0000259" key="3">
    <source>
        <dbReference type="PROSITE" id="PS50893"/>
    </source>
</evidence>
<evidence type="ECO:0000256" key="1">
    <source>
        <dbReference type="ARBA" id="ARBA00022741"/>
    </source>
</evidence>
<dbReference type="PROSITE" id="PS00211">
    <property type="entry name" value="ABC_TRANSPORTER_1"/>
    <property type="match status" value="1"/>
</dbReference>
<accession>A0A521EBT6</accession>
<keyword evidence="1" id="KW-0547">Nucleotide-binding</keyword>
<dbReference type="InterPro" id="IPR003593">
    <property type="entry name" value="AAA+_ATPase"/>
</dbReference>
<dbReference type="Gene3D" id="3.40.50.300">
    <property type="entry name" value="P-loop containing nucleotide triphosphate hydrolases"/>
    <property type="match status" value="1"/>
</dbReference>
<dbReference type="AlphaFoldDB" id="A0A521EBT6"/>